<keyword evidence="4" id="KW-1185">Reference proteome</keyword>
<feature type="chain" id="PRO_5045067127" evidence="2">
    <location>
        <begin position="32"/>
        <end position="138"/>
    </location>
</feature>
<sequence>MAKVWRMIMQARLLAALLVAAALLAAPSASAMPMPTSIPCRDHAEQAHHTGQPHHADASAPDDHADQPRSDHSHAGHTRAGDHKSCCSVACGVCIVAVNPAGADVPDLPSLGGPYEWADQTGHGRSIPPVLAPPRFRV</sequence>
<feature type="signal peptide" evidence="2">
    <location>
        <begin position="1"/>
        <end position="31"/>
    </location>
</feature>
<proteinExistence type="predicted"/>
<dbReference type="EMBL" id="JAASQI010000012">
    <property type="protein sequence ID" value="NIJ59994.1"/>
    <property type="molecule type" value="Genomic_DNA"/>
</dbReference>
<evidence type="ECO:0000313" key="4">
    <source>
        <dbReference type="Proteomes" id="UP001429580"/>
    </source>
</evidence>
<evidence type="ECO:0000313" key="3">
    <source>
        <dbReference type="EMBL" id="NIJ59994.1"/>
    </source>
</evidence>
<feature type="compositionally biased region" description="Basic and acidic residues" evidence="1">
    <location>
        <begin position="40"/>
        <end position="80"/>
    </location>
</feature>
<dbReference type="Proteomes" id="UP001429580">
    <property type="component" value="Unassembled WGS sequence"/>
</dbReference>
<protein>
    <submittedName>
        <fullName evidence="3">Uncharacterized protein involved in copper resistance</fullName>
    </submittedName>
</protein>
<feature type="region of interest" description="Disordered" evidence="1">
    <location>
        <begin position="116"/>
        <end position="138"/>
    </location>
</feature>
<evidence type="ECO:0000256" key="2">
    <source>
        <dbReference type="SAM" id="SignalP"/>
    </source>
</evidence>
<gene>
    <name evidence="3" type="ORF">FHS82_003857</name>
</gene>
<name>A0ABX0V7B8_9HYPH</name>
<evidence type="ECO:0000256" key="1">
    <source>
        <dbReference type="SAM" id="MobiDB-lite"/>
    </source>
</evidence>
<reference evidence="3 4" key="1">
    <citation type="submission" date="2020-03" db="EMBL/GenBank/DDBJ databases">
        <title>Genomic Encyclopedia of Type Strains, Phase IV (KMG-IV): sequencing the most valuable type-strain genomes for metagenomic binning, comparative biology and taxonomic classification.</title>
        <authorList>
            <person name="Goeker M."/>
        </authorList>
    </citation>
    <scope>NUCLEOTIDE SEQUENCE [LARGE SCALE GENOMIC DNA]</scope>
    <source>
        <strain evidence="3 4">DSM 103870</strain>
    </source>
</reference>
<feature type="region of interest" description="Disordered" evidence="1">
    <location>
        <begin position="36"/>
        <end position="80"/>
    </location>
</feature>
<organism evidence="3 4">
    <name type="scientific">Pseudochelatococcus lubricantis</name>
    <dbReference type="NCBI Taxonomy" id="1538102"/>
    <lineage>
        <taxon>Bacteria</taxon>
        <taxon>Pseudomonadati</taxon>
        <taxon>Pseudomonadota</taxon>
        <taxon>Alphaproteobacteria</taxon>
        <taxon>Hyphomicrobiales</taxon>
        <taxon>Chelatococcaceae</taxon>
        <taxon>Pseudochelatococcus</taxon>
    </lineage>
</organism>
<keyword evidence="2" id="KW-0732">Signal</keyword>
<dbReference type="RefSeq" id="WP_166955941.1">
    <property type="nucleotide sequence ID" value="NZ_JAASQI010000012.1"/>
</dbReference>
<comment type="caution">
    <text evidence="3">The sequence shown here is derived from an EMBL/GenBank/DDBJ whole genome shotgun (WGS) entry which is preliminary data.</text>
</comment>
<accession>A0ABX0V7B8</accession>